<reference evidence="2" key="1">
    <citation type="journal article" date="2008" name="Nature">
        <title>The amphioxus genome and the evolution of the chordate karyotype.</title>
        <authorList>
            <consortium name="US DOE Joint Genome Institute (JGI-PGF)"/>
            <person name="Putnam N.H."/>
            <person name="Butts T."/>
            <person name="Ferrier D.E.K."/>
            <person name="Furlong R.F."/>
            <person name="Hellsten U."/>
            <person name="Kawashima T."/>
            <person name="Robinson-Rechavi M."/>
            <person name="Shoguchi E."/>
            <person name="Terry A."/>
            <person name="Yu J.-K."/>
            <person name="Benito-Gutierrez E.L."/>
            <person name="Dubchak I."/>
            <person name="Garcia-Fernandez J."/>
            <person name="Gibson-Brown J.J."/>
            <person name="Grigoriev I.V."/>
            <person name="Horton A.C."/>
            <person name="de Jong P.J."/>
            <person name="Jurka J."/>
            <person name="Kapitonov V.V."/>
            <person name="Kohara Y."/>
            <person name="Kuroki Y."/>
            <person name="Lindquist E."/>
            <person name="Lucas S."/>
            <person name="Osoegawa K."/>
            <person name="Pennacchio L.A."/>
            <person name="Salamov A.A."/>
            <person name="Satou Y."/>
            <person name="Sauka-Spengler T."/>
            <person name="Schmutz J."/>
            <person name="Shin-I T."/>
            <person name="Toyoda A."/>
            <person name="Bronner-Fraser M."/>
            <person name="Fujiyama A."/>
            <person name="Holland L.Z."/>
            <person name="Holland P.W.H."/>
            <person name="Satoh N."/>
            <person name="Rokhsar D.S."/>
        </authorList>
    </citation>
    <scope>NUCLEOTIDE SEQUENCE [LARGE SCALE GENOMIC DNA]</scope>
    <source>
        <strain evidence="2">S238N-H82</strain>
        <tissue evidence="2">Testes</tissue>
    </source>
</reference>
<evidence type="ECO:0000256" key="1">
    <source>
        <dbReference type="SAM" id="Phobius"/>
    </source>
</evidence>
<evidence type="ECO:0000313" key="2">
    <source>
        <dbReference type="EMBL" id="EEN64463.1"/>
    </source>
</evidence>
<keyword evidence="1" id="KW-0472">Membrane</keyword>
<dbReference type="EMBL" id="GG666487">
    <property type="protein sequence ID" value="EEN64463.1"/>
    <property type="molecule type" value="Genomic_DNA"/>
</dbReference>
<protein>
    <submittedName>
        <fullName evidence="2">Uncharacterized protein</fullName>
    </submittedName>
</protein>
<feature type="transmembrane region" description="Helical" evidence="1">
    <location>
        <begin position="22"/>
        <end position="40"/>
    </location>
</feature>
<dbReference type="AlphaFoldDB" id="C3Y666"/>
<feature type="transmembrane region" description="Helical" evidence="1">
    <location>
        <begin position="74"/>
        <end position="95"/>
    </location>
</feature>
<proteinExistence type="predicted"/>
<sequence length="130" mass="14896">METMVQLAVTLEKLRDVRSDELWTMMLFGTISHTVIWTYIENIRCRELCRFVVTTHVPVVMFIVRTLPSITEGVIFNTARVLLLVTSVLLVVRLVKAIIHIKDLSALPHPKGLALSQKERVHLAMYAKRT</sequence>
<organism>
    <name type="scientific">Branchiostoma floridae</name>
    <name type="common">Florida lancelet</name>
    <name type="synonym">Amphioxus</name>
    <dbReference type="NCBI Taxonomy" id="7739"/>
    <lineage>
        <taxon>Eukaryota</taxon>
        <taxon>Metazoa</taxon>
        <taxon>Chordata</taxon>
        <taxon>Cephalochordata</taxon>
        <taxon>Leptocardii</taxon>
        <taxon>Amphioxiformes</taxon>
        <taxon>Branchiostomatidae</taxon>
        <taxon>Branchiostoma</taxon>
    </lineage>
</organism>
<keyword evidence="1" id="KW-1133">Transmembrane helix</keyword>
<feature type="transmembrane region" description="Helical" evidence="1">
    <location>
        <begin position="47"/>
        <end position="68"/>
    </location>
</feature>
<accession>C3Y666</accession>
<gene>
    <name evidence="2" type="ORF">BRAFLDRAFT_96589</name>
</gene>
<name>C3Y666_BRAFL</name>
<keyword evidence="1" id="KW-0812">Transmembrane</keyword>
<dbReference type="InParanoid" id="C3Y666"/>